<keyword evidence="2" id="KW-0812">Transmembrane</keyword>
<proteinExistence type="predicted"/>
<dbReference type="EMBL" id="VSWD01000007">
    <property type="protein sequence ID" value="KAK3099004.1"/>
    <property type="molecule type" value="Genomic_DNA"/>
</dbReference>
<evidence type="ECO:0000313" key="3">
    <source>
        <dbReference type="EMBL" id="KAK3099004.1"/>
    </source>
</evidence>
<dbReference type="AlphaFoldDB" id="A0AA88YL48"/>
<evidence type="ECO:0000256" key="1">
    <source>
        <dbReference type="SAM" id="MobiDB-lite"/>
    </source>
</evidence>
<feature type="compositionally biased region" description="Basic and acidic residues" evidence="1">
    <location>
        <begin position="68"/>
        <end position="96"/>
    </location>
</feature>
<feature type="compositionally biased region" description="Basic and acidic residues" evidence="1">
    <location>
        <begin position="45"/>
        <end position="59"/>
    </location>
</feature>
<evidence type="ECO:0000256" key="2">
    <source>
        <dbReference type="SAM" id="Phobius"/>
    </source>
</evidence>
<evidence type="ECO:0000313" key="4">
    <source>
        <dbReference type="Proteomes" id="UP001186944"/>
    </source>
</evidence>
<keyword evidence="2" id="KW-1133">Transmembrane helix</keyword>
<sequence>MFQAIFQGHISGRRLHGDKSNPIYHDTNKTNGVPLHIRTYNSVPKTEKINGHVNGDLKSRHARKRPEIRRSKSLEENEPEHQTPFADEEKSKSNELRNSLKEDYKSVNNKSSNEQDMQRESLKVTNGEVCVGDIIIENGFRNPGFEENSIEKSDHSDKDIIIGGVNESRSVTNGHMNGNTSNPQESVTGSSETNQTCKEKAVILKQELEKLQQTPPGGKEDCDVQENVTYYHGEGESEGLKEGNRSDWPEIDDIVMPNIKETEVDTKNLANGKPHMNGHIPNGNHIHDHSVNVESSDINQNFKASKKSSQKAKSERKSSKKKVRERKNSLPDHILNSLAKKPTKPILVPSVSSNGQEVVQVRKDSMVITEQKSVTFSDDTVFNENKPNKYRQERLNIRRHNADGAMASANPVFVDDDGFEISLTDDEKALRYYTQKDSSKQILSNDLNVPGYMKEYVIEGGDLPQIAMTKEPLATINPNGIEDIEGISSEPYEERLSRKTRERSRKSRIVRLTLACFAFAIVIGVVVLLVVASFLNFKDKCQLAFRLKMKTKVDEDDNQGGPMITKVNQDEYQGGPR</sequence>
<feature type="region of interest" description="Disordered" evidence="1">
    <location>
        <begin position="168"/>
        <end position="195"/>
    </location>
</feature>
<name>A0AA88YL48_PINIB</name>
<comment type="caution">
    <text evidence="3">The sequence shown here is derived from an EMBL/GenBank/DDBJ whole genome shotgun (WGS) entry which is preliminary data.</text>
</comment>
<feature type="region of interest" description="Disordered" evidence="1">
    <location>
        <begin position="554"/>
        <end position="577"/>
    </location>
</feature>
<organism evidence="3 4">
    <name type="scientific">Pinctada imbricata</name>
    <name type="common">Atlantic pearl-oyster</name>
    <name type="synonym">Pinctada martensii</name>
    <dbReference type="NCBI Taxonomy" id="66713"/>
    <lineage>
        <taxon>Eukaryota</taxon>
        <taxon>Metazoa</taxon>
        <taxon>Spiralia</taxon>
        <taxon>Lophotrochozoa</taxon>
        <taxon>Mollusca</taxon>
        <taxon>Bivalvia</taxon>
        <taxon>Autobranchia</taxon>
        <taxon>Pteriomorphia</taxon>
        <taxon>Pterioida</taxon>
        <taxon>Pterioidea</taxon>
        <taxon>Pteriidae</taxon>
        <taxon>Pinctada</taxon>
    </lineage>
</organism>
<keyword evidence="4" id="KW-1185">Reference proteome</keyword>
<feature type="region of interest" description="Disordered" evidence="1">
    <location>
        <begin position="268"/>
        <end position="338"/>
    </location>
</feature>
<gene>
    <name evidence="3" type="ORF">FSP39_025181</name>
</gene>
<accession>A0AA88YL48</accession>
<feature type="compositionally biased region" description="Polar residues" evidence="1">
    <location>
        <begin position="292"/>
        <end position="302"/>
    </location>
</feature>
<reference evidence="3" key="1">
    <citation type="submission" date="2019-08" db="EMBL/GenBank/DDBJ databases">
        <title>The improved chromosome-level genome for the pearl oyster Pinctada fucata martensii using PacBio sequencing and Hi-C.</title>
        <authorList>
            <person name="Zheng Z."/>
        </authorList>
    </citation>
    <scope>NUCLEOTIDE SEQUENCE</scope>
    <source>
        <strain evidence="3">ZZ-2019</strain>
        <tissue evidence="3">Adductor muscle</tissue>
    </source>
</reference>
<dbReference type="Proteomes" id="UP001186944">
    <property type="component" value="Unassembled WGS sequence"/>
</dbReference>
<protein>
    <submittedName>
        <fullName evidence="3">Uncharacterized protein</fullName>
    </submittedName>
</protein>
<keyword evidence="2" id="KW-0472">Membrane</keyword>
<feature type="transmembrane region" description="Helical" evidence="2">
    <location>
        <begin position="509"/>
        <end position="535"/>
    </location>
</feature>
<feature type="region of interest" description="Disordered" evidence="1">
    <location>
        <begin position="42"/>
        <end position="96"/>
    </location>
</feature>